<organism evidence="2">
    <name type="scientific">Tanacetum cinerariifolium</name>
    <name type="common">Dalmatian daisy</name>
    <name type="synonym">Chrysanthemum cinerariifolium</name>
    <dbReference type="NCBI Taxonomy" id="118510"/>
    <lineage>
        <taxon>Eukaryota</taxon>
        <taxon>Viridiplantae</taxon>
        <taxon>Streptophyta</taxon>
        <taxon>Embryophyta</taxon>
        <taxon>Tracheophyta</taxon>
        <taxon>Spermatophyta</taxon>
        <taxon>Magnoliopsida</taxon>
        <taxon>eudicotyledons</taxon>
        <taxon>Gunneridae</taxon>
        <taxon>Pentapetalae</taxon>
        <taxon>asterids</taxon>
        <taxon>campanulids</taxon>
        <taxon>Asterales</taxon>
        <taxon>Asteraceae</taxon>
        <taxon>Asteroideae</taxon>
        <taxon>Anthemideae</taxon>
        <taxon>Anthemidinae</taxon>
        <taxon>Tanacetum</taxon>
    </lineage>
</organism>
<proteinExistence type="predicted"/>
<dbReference type="AlphaFoldDB" id="A0A699I8F5"/>
<reference evidence="2" key="1">
    <citation type="journal article" date="2019" name="Sci. Rep.">
        <title>Draft genome of Tanacetum cinerariifolium, the natural source of mosquito coil.</title>
        <authorList>
            <person name="Yamashiro T."/>
            <person name="Shiraishi A."/>
            <person name="Satake H."/>
            <person name="Nakayama K."/>
        </authorList>
    </citation>
    <scope>NUCLEOTIDE SEQUENCE</scope>
</reference>
<sequence length="515" mass="57078">MRISATFHHEGMTLIGLLKKLKRACQFPVEGIYFLIPGKELSNGLVEIKDDSNLAECIVLAFKNEKLIKIYLEHHGGDDVVIPNRTINDSFLNKLCNGTFISDQTDIPECNEPTDKELLIDGDDEGVDTRYRRNDYQNFMVLCGRAIAEGRCGGKKGKKGVHSPSKKGKGVQIPGKKDKGVQSPGKKGKGVQSPGKKGKGVQSPSKKRKGVQSPGTIKCKLLKAMGRDGNNQMFPIAWVVVNIENNDNWQWFVACLCEDLMLHQGAYLTIISDGHKGAEGSTIQHQFYTKMNLIGNIDLEAKQWLTDRNLNSWCRAFFKMDRGCGAYENGISESYHNSIRIARDTITPSIRKQIEHLKITQRYWTVFPCGDNRYEVRKGDESFGVNIENRTCSSNCTAGDSATAVDESGPTGVDESGQTVVDESGIQMEATVTEDPIQEFENEIPTQTSRTSMKEVVEAFIAAGTLELVGLKRIANRAKAFGKDGAGSSADKAWDVDEEYFELNYVLLVVLSWIV</sequence>
<evidence type="ECO:0000313" key="2">
    <source>
        <dbReference type="EMBL" id="GEZ18338.1"/>
    </source>
</evidence>
<name>A0A699I8F5_TANCI</name>
<feature type="region of interest" description="Disordered" evidence="1">
    <location>
        <begin position="153"/>
        <end position="213"/>
    </location>
</feature>
<keyword evidence="2" id="KW-0687">Ribonucleoprotein</keyword>
<comment type="caution">
    <text evidence="2">The sequence shown here is derived from an EMBL/GenBank/DDBJ whole genome shotgun (WGS) entry which is preliminary data.</text>
</comment>
<dbReference type="PANTHER" id="PTHR31973">
    <property type="entry name" value="POLYPROTEIN, PUTATIVE-RELATED"/>
    <property type="match status" value="1"/>
</dbReference>
<gene>
    <name evidence="2" type="ORF">Tci_490311</name>
</gene>
<keyword evidence="2" id="KW-0689">Ribosomal protein</keyword>
<feature type="compositionally biased region" description="Basic residues" evidence="1">
    <location>
        <begin position="153"/>
        <end position="169"/>
    </location>
</feature>
<protein>
    <submittedName>
        <fullName evidence="2">60S ribosomal protein L34</fullName>
    </submittedName>
</protein>
<dbReference type="PANTHER" id="PTHR31973:SF189">
    <property type="entry name" value="TRANSPOSASE, MUDR, PLANT, MULE TRANSPOSASE DOMAIN PROTEIN-RELATED"/>
    <property type="match status" value="1"/>
</dbReference>
<accession>A0A699I8F5</accession>
<dbReference type="EMBL" id="BKCJ010249767">
    <property type="protein sequence ID" value="GEZ18338.1"/>
    <property type="molecule type" value="Genomic_DNA"/>
</dbReference>
<dbReference type="GO" id="GO:0005840">
    <property type="term" value="C:ribosome"/>
    <property type="evidence" value="ECO:0007669"/>
    <property type="project" value="UniProtKB-KW"/>
</dbReference>
<evidence type="ECO:0000256" key="1">
    <source>
        <dbReference type="SAM" id="MobiDB-lite"/>
    </source>
</evidence>